<comment type="subcellular location">
    <subcellularLocation>
        <location evidence="1">Cell membrane</location>
        <topology evidence="1">Multi-pass membrane protein</topology>
    </subcellularLocation>
</comment>
<dbReference type="AlphaFoldDB" id="A0A419A665"/>
<keyword evidence="3 6" id="KW-0812">Transmembrane</keyword>
<dbReference type="InterPro" id="IPR001851">
    <property type="entry name" value="ABC_transp_permease"/>
</dbReference>
<protein>
    <submittedName>
        <fullName evidence="7">ABC transporter permease</fullName>
    </submittedName>
</protein>
<evidence type="ECO:0000313" key="8">
    <source>
        <dbReference type="Proteomes" id="UP000283587"/>
    </source>
</evidence>
<evidence type="ECO:0000256" key="5">
    <source>
        <dbReference type="ARBA" id="ARBA00023136"/>
    </source>
</evidence>
<keyword evidence="4 6" id="KW-1133">Transmembrane helix</keyword>
<dbReference type="Pfam" id="PF02653">
    <property type="entry name" value="BPD_transp_2"/>
    <property type="match status" value="1"/>
</dbReference>
<name>A0A419A665_9RHOB</name>
<keyword evidence="8" id="KW-1185">Reference proteome</keyword>
<gene>
    <name evidence="7" type="ORF">D3P05_12185</name>
</gene>
<dbReference type="EMBL" id="QZEW01000046">
    <property type="protein sequence ID" value="RJL13096.1"/>
    <property type="molecule type" value="Genomic_DNA"/>
</dbReference>
<evidence type="ECO:0000256" key="3">
    <source>
        <dbReference type="ARBA" id="ARBA00022692"/>
    </source>
</evidence>
<accession>A0A419A665</accession>
<evidence type="ECO:0000256" key="4">
    <source>
        <dbReference type="ARBA" id="ARBA00022989"/>
    </source>
</evidence>
<proteinExistence type="predicted"/>
<keyword evidence="5 6" id="KW-0472">Membrane</keyword>
<evidence type="ECO:0000313" key="7">
    <source>
        <dbReference type="EMBL" id="RJL13096.1"/>
    </source>
</evidence>
<reference evidence="8" key="1">
    <citation type="submission" date="2018-09" db="EMBL/GenBank/DDBJ databases">
        <title>Paracoccus onubensis nov. sp. a moderate halophilic bacterium isolated from Gruta de las Maravillas (Aracena, Spain).</title>
        <authorList>
            <person name="Jurado V."/>
            <person name="Gutierrez-Patricio S."/>
            <person name="Gonzalez-Pimentel J.L."/>
            <person name="Miller A.Z."/>
            <person name="Laiz L."/>
            <person name="Saiz-Jimenez C."/>
        </authorList>
    </citation>
    <scope>NUCLEOTIDE SEQUENCE [LARGE SCALE GENOMIC DNA]</scope>
    <source>
        <strain evidence="8">DSM 26381</strain>
    </source>
</reference>
<evidence type="ECO:0000256" key="1">
    <source>
        <dbReference type="ARBA" id="ARBA00004651"/>
    </source>
</evidence>
<evidence type="ECO:0000256" key="2">
    <source>
        <dbReference type="ARBA" id="ARBA00022475"/>
    </source>
</evidence>
<sequence length="52" mass="5220">MGTMLVFLLSGTLLAATPLLLAAMGELIVERSGILNLSIAGMMALGAVVGFA</sequence>
<keyword evidence="2" id="KW-1003">Cell membrane</keyword>
<feature type="transmembrane region" description="Helical" evidence="6">
    <location>
        <begin position="32"/>
        <end position="51"/>
    </location>
</feature>
<organism evidence="7 8">
    <name type="scientific">Paracoccus siganidrum</name>
    <dbReference type="NCBI Taxonomy" id="1276757"/>
    <lineage>
        <taxon>Bacteria</taxon>
        <taxon>Pseudomonadati</taxon>
        <taxon>Pseudomonadota</taxon>
        <taxon>Alphaproteobacteria</taxon>
        <taxon>Rhodobacterales</taxon>
        <taxon>Paracoccaceae</taxon>
        <taxon>Paracoccus</taxon>
    </lineage>
</organism>
<comment type="caution">
    <text evidence="7">The sequence shown here is derived from an EMBL/GenBank/DDBJ whole genome shotgun (WGS) entry which is preliminary data.</text>
</comment>
<dbReference type="GO" id="GO:0022857">
    <property type="term" value="F:transmembrane transporter activity"/>
    <property type="evidence" value="ECO:0007669"/>
    <property type="project" value="InterPro"/>
</dbReference>
<dbReference type="GO" id="GO:0005886">
    <property type="term" value="C:plasma membrane"/>
    <property type="evidence" value="ECO:0007669"/>
    <property type="project" value="UniProtKB-SubCell"/>
</dbReference>
<dbReference type="RefSeq" id="WP_420849830.1">
    <property type="nucleotide sequence ID" value="NZ_QZEW01000046.1"/>
</dbReference>
<feature type="non-terminal residue" evidence="7">
    <location>
        <position position="52"/>
    </location>
</feature>
<evidence type="ECO:0000256" key="6">
    <source>
        <dbReference type="SAM" id="Phobius"/>
    </source>
</evidence>
<dbReference type="Proteomes" id="UP000283587">
    <property type="component" value="Unassembled WGS sequence"/>
</dbReference>